<dbReference type="Gene3D" id="1.10.10.10">
    <property type="entry name" value="Winged helix-like DNA-binding domain superfamily/Winged helix DNA-binding domain"/>
    <property type="match status" value="1"/>
</dbReference>
<feature type="domain" description="HTH gntR-type" evidence="8">
    <location>
        <begin position="12"/>
        <end position="80"/>
    </location>
</feature>
<dbReference type="Gene3D" id="3.40.640.10">
    <property type="entry name" value="Type I PLP-dependent aspartate aminotransferase-like (Major domain)"/>
    <property type="match status" value="1"/>
</dbReference>
<dbReference type="GO" id="GO:0008483">
    <property type="term" value="F:transaminase activity"/>
    <property type="evidence" value="ECO:0007669"/>
    <property type="project" value="UniProtKB-KW"/>
</dbReference>
<dbReference type="PANTHER" id="PTHR46577:SF1">
    <property type="entry name" value="HTH-TYPE TRANSCRIPTIONAL REGULATORY PROTEIN GABR"/>
    <property type="match status" value="1"/>
</dbReference>
<proteinExistence type="inferred from homology"/>
<evidence type="ECO:0000259" key="8">
    <source>
        <dbReference type="PROSITE" id="PS50949"/>
    </source>
</evidence>
<evidence type="ECO:0000256" key="2">
    <source>
        <dbReference type="ARBA" id="ARBA00005384"/>
    </source>
</evidence>
<dbReference type="CDD" id="cd00609">
    <property type="entry name" value="AAT_like"/>
    <property type="match status" value="1"/>
</dbReference>
<keyword evidence="7" id="KW-0804">Transcription</keyword>
<evidence type="ECO:0000256" key="4">
    <source>
        <dbReference type="ARBA" id="ARBA00022898"/>
    </source>
</evidence>
<evidence type="ECO:0000313" key="9">
    <source>
        <dbReference type="EMBL" id="RUT40493.1"/>
    </source>
</evidence>
<keyword evidence="6" id="KW-0238">DNA-binding</keyword>
<accession>A0A3S1C1Z9</accession>
<dbReference type="AlphaFoldDB" id="A0A3S1C1Z9"/>
<keyword evidence="9" id="KW-0808">Transferase</keyword>
<keyword evidence="5" id="KW-0805">Transcription regulation</keyword>
<dbReference type="SUPFAM" id="SSF53383">
    <property type="entry name" value="PLP-dependent transferases"/>
    <property type="match status" value="1"/>
</dbReference>
<organism evidence="9 10">
    <name type="scientific">Paenibacillus anaericanus</name>
    <dbReference type="NCBI Taxonomy" id="170367"/>
    <lineage>
        <taxon>Bacteria</taxon>
        <taxon>Bacillati</taxon>
        <taxon>Bacillota</taxon>
        <taxon>Bacilli</taxon>
        <taxon>Bacillales</taxon>
        <taxon>Paenibacillaceae</taxon>
        <taxon>Paenibacillus</taxon>
    </lineage>
</organism>
<gene>
    <name evidence="9" type="ORF">EJP82_25020</name>
</gene>
<dbReference type="InterPro" id="IPR015424">
    <property type="entry name" value="PyrdxlP-dep_Trfase"/>
</dbReference>
<evidence type="ECO:0000256" key="1">
    <source>
        <dbReference type="ARBA" id="ARBA00001933"/>
    </source>
</evidence>
<dbReference type="GO" id="GO:0030170">
    <property type="term" value="F:pyridoxal phosphate binding"/>
    <property type="evidence" value="ECO:0007669"/>
    <property type="project" value="InterPro"/>
</dbReference>
<dbReference type="OrthoDB" id="9808770at2"/>
<comment type="caution">
    <text evidence="9">The sequence shown here is derived from an EMBL/GenBank/DDBJ whole genome shotgun (WGS) entry which is preliminary data.</text>
</comment>
<dbReference type="SMART" id="SM00345">
    <property type="entry name" value="HTH_GNTR"/>
    <property type="match status" value="1"/>
</dbReference>
<evidence type="ECO:0000256" key="7">
    <source>
        <dbReference type="ARBA" id="ARBA00023163"/>
    </source>
</evidence>
<reference evidence="9 10" key="1">
    <citation type="submission" date="2018-12" db="EMBL/GenBank/DDBJ databases">
        <authorList>
            <person name="Sun L."/>
            <person name="Chen Z."/>
        </authorList>
    </citation>
    <scope>NUCLEOTIDE SEQUENCE [LARGE SCALE GENOMIC DNA]</scope>
    <source>
        <strain evidence="9 10">DSM 15890</strain>
    </source>
</reference>
<dbReference type="RefSeq" id="WP_127194787.1">
    <property type="nucleotide sequence ID" value="NZ_RZNY01000036.1"/>
</dbReference>
<comment type="similarity">
    <text evidence="2">In the C-terminal section; belongs to the class-I pyridoxal-phosphate-dependent aminotransferase family.</text>
</comment>
<dbReference type="PANTHER" id="PTHR46577">
    <property type="entry name" value="HTH-TYPE TRANSCRIPTIONAL REGULATORY PROTEIN GABR"/>
    <property type="match status" value="1"/>
</dbReference>
<protein>
    <submittedName>
        <fullName evidence="9">PLP-dependent aminotransferase family protein</fullName>
    </submittedName>
</protein>
<dbReference type="PROSITE" id="PS50949">
    <property type="entry name" value="HTH_GNTR"/>
    <property type="match status" value="1"/>
</dbReference>
<dbReference type="EMBL" id="RZNY01000036">
    <property type="protein sequence ID" value="RUT40493.1"/>
    <property type="molecule type" value="Genomic_DNA"/>
</dbReference>
<dbReference type="InterPro" id="IPR004839">
    <property type="entry name" value="Aminotransferase_I/II_large"/>
</dbReference>
<evidence type="ECO:0000256" key="5">
    <source>
        <dbReference type="ARBA" id="ARBA00023015"/>
    </source>
</evidence>
<evidence type="ECO:0000256" key="3">
    <source>
        <dbReference type="ARBA" id="ARBA00022576"/>
    </source>
</evidence>
<keyword evidence="10" id="KW-1185">Reference proteome</keyword>
<dbReference type="Pfam" id="PF00155">
    <property type="entry name" value="Aminotran_1_2"/>
    <property type="match status" value="1"/>
</dbReference>
<evidence type="ECO:0000313" key="10">
    <source>
        <dbReference type="Proteomes" id="UP000279446"/>
    </source>
</evidence>
<dbReference type="InterPro" id="IPR051446">
    <property type="entry name" value="HTH_trans_reg/aminotransferase"/>
</dbReference>
<name>A0A3S1C1Z9_9BACL</name>
<sequence length="475" mass="54325">MNLLPNSTLSKSYLHKEIYEKIKQDIISGKLREQTRLASIRKHAEFLAVSTTPVEMAYRQLIAEGFIESRPRSGFFVVKLSDMYRNLDMTQVVQGPDSSLPTLQAQKPEYIYDFHMSKIDFTYFPVQEWKRLLNQVFNPESVDILFYGDPQGEPGLRKEITNYLYQFRGVNCKTDNIVIGAEQHLLIHILGQILKDHSDCLAVENPAYPLVYNTFQTTGYQIYPMPMDAGGLDPTALKASHARIVSISPSHQFPVGTVMPVSRRLELLEWAKEVDGFIIEDDYGGEFRYQDKPVPSLQGLLPNDNVIYLGGFSQVLAPDICIHYMVLPDKLVPLYHQYRRKVMMEGSSSRIHQNTLELFMKNGSFERHIRRMRNVYRKKNRELLTAIQQHFNNKAIVIGASAGLHVILQIHSHWSEEDLTAIARKEGIRVSPATGFYLDETPGQKQFIVGFGGIKLNCINEGIGLLHHIWTPMLQ</sequence>
<dbReference type="InterPro" id="IPR036388">
    <property type="entry name" value="WH-like_DNA-bd_sf"/>
</dbReference>
<dbReference type="GO" id="GO:0003677">
    <property type="term" value="F:DNA binding"/>
    <property type="evidence" value="ECO:0007669"/>
    <property type="project" value="UniProtKB-KW"/>
</dbReference>
<keyword evidence="3 9" id="KW-0032">Aminotransferase</keyword>
<dbReference type="Proteomes" id="UP000279446">
    <property type="component" value="Unassembled WGS sequence"/>
</dbReference>
<dbReference type="GO" id="GO:0003700">
    <property type="term" value="F:DNA-binding transcription factor activity"/>
    <property type="evidence" value="ECO:0007669"/>
    <property type="project" value="InterPro"/>
</dbReference>
<comment type="cofactor">
    <cofactor evidence="1">
        <name>pyridoxal 5'-phosphate</name>
        <dbReference type="ChEBI" id="CHEBI:597326"/>
    </cofactor>
</comment>
<dbReference type="InterPro" id="IPR015421">
    <property type="entry name" value="PyrdxlP-dep_Trfase_major"/>
</dbReference>
<dbReference type="InterPro" id="IPR036390">
    <property type="entry name" value="WH_DNA-bd_sf"/>
</dbReference>
<dbReference type="CDD" id="cd07377">
    <property type="entry name" value="WHTH_GntR"/>
    <property type="match status" value="1"/>
</dbReference>
<evidence type="ECO:0000256" key="6">
    <source>
        <dbReference type="ARBA" id="ARBA00023125"/>
    </source>
</evidence>
<dbReference type="SUPFAM" id="SSF46785">
    <property type="entry name" value="Winged helix' DNA-binding domain"/>
    <property type="match status" value="1"/>
</dbReference>
<dbReference type="InterPro" id="IPR000524">
    <property type="entry name" value="Tscrpt_reg_HTH_GntR"/>
</dbReference>
<dbReference type="Pfam" id="PF00392">
    <property type="entry name" value="GntR"/>
    <property type="match status" value="1"/>
</dbReference>
<keyword evidence="4" id="KW-0663">Pyridoxal phosphate</keyword>